<dbReference type="InterPro" id="IPR003837">
    <property type="entry name" value="GatC"/>
</dbReference>
<dbReference type="GO" id="GO:0006450">
    <property type="term" value="P:regulation of translational fidelity"/>
    <property type="evidence" value="ECO:0007669"/>
    <property type="project" value="InterPro"/>
</dbReference>
<organism evidence="2">
    <name type="scientific">marine metagenome</name>
    <dbReference type="NCBI Taxonomy" id="408172"/>
    <lineage>
        <taxon>unclassified sequences</taxon>
        <taxon>metagenomes</taxon>
        <taxon>ecological metagenomes</taxon>
    </lineage>
</organism>
<dbReference type="NCBIfam" id="TIGR00135">
    <property type="entry name" value="gatC"/>
    <property type="match status" value="1"/>
</dbReference>
<dbReference type="HAMAP" id="MF_00122">
    <property type="entry name" value="GatC"/>
    <property type="match status" value="1"/>
</dbReference>
<dbReference type="AlphaFoldDB" id="A0A382ABF0"/>
<dbReference type="Gene3D" id="1.10.20.60">
    <property type="entry name" value="Glu-tRNAGln amidotransferase C subunit, N-terminal domain"/>
    <property type="match status" value="1"/>
</dbReference>
<sequence>VSFDFDIEHMSVLARIKLTPDEKTRLSGQMGTILEYIEKLKEVNTEDVEPTAHVLGLNNVFRDDEPAPKPLADHNPISDSPAHDKGHYEVPQIL</sequence>
<protein>
    <recommendedName>
        <fullName evidence="3">Asp-tRNA(Asn)/Glu-tRNA(Gln) amidotransferase GatCAB subunit C</fullName>
    </recommendedName>
</protein>
<proteinExistence type="inferred from homology"/>
<feature type="non-terminal residue" evidence="2">
    <location>
        <position position="1"/>
    </location>
</feature>
<dbReference type="Pfam" id="PF02686">
    <property type="entry name" value="GatC"/>
    <property type="match status" value="1"/>
</dbReference>
<name>A0A382ABF0_9ZZZZ</name>
<reference evidence="2" key="1">
    <citation type="submission" date="2018-05" db="EMBL/GenBank/DDBJ databases">
        <authorList>
            <person name="Lanie J.A."/>
            <person name="Ng W.-L."/>
            <person name="Kazmierczak K.M."/>
            <person name="Andrzejewski T.M."/>
            <person name="Davidsen T.M."/>
            <person name="Wayne K.J."/>
            <person name="Tettelin H."/>
            <person name="Glass J.I."/>
            <person name="Rusch D."/>
            <person name="Podicherti R."/>
            <person name="Tsui H.-C.T."/>
            <person name="Winkler M.E."/>
        </authorList>
    </citation>
    <scope>NUCLEOTIDE SEQUENCE</scope>
</reference>
<accession>A0A382ABF0</accession>
<gene>
    <name evidence="2" type="ORF">METZ01_LOCUS151730</name>
</gene>
<dbReference type="EMBL" id="UINC01024702">
    <property type="protein sequence ID" value="SVA98876.1"/>
    <property type="molecule type" value="Genomic_DNA"/>
</dbReference>
<dbReference type="SUPFAM" id="SSF141000">
    <property type="entry name" value="Glu-tRNAGln amidotransferase C subunit"/>
    <property type="match status" value="1"/>
</dbReference>
<evidence type="ECO:0008006" key="3">
    <source>
        <dbReference type="Google" id="ProtNLM"/>
    </source>
</evidence>
<evidence type="ECO:0000313" key="2">
    <source>
        <dbReference type="EMBL" id="SVA98876.1"/>
    </source>
</evidence>
<feature type="region of interest" description="Disordered" evidence="1">
    <location>
        <begin position="62"/>
        <end position="94"/>
    </location>
</feature>
<dbReference type="InterPro" id="IPR036113">
    <property type="entry name" value="Asp/Glu-ADT_sf_sub_c"/>
</dbReference>
<evidence type="ECO:0000256" key="1">
    <source>
        <dbReference type="SAM" id="MobiDB-lite"/>
    </source>
</evidence>